<proteinExistence type="predicted"/>
<keyword evidence="1" id="KW-0805">Transcription regulation</keyword>
<dbReference type="SMART" id="SM00422">
    <property type="entry name" value="HTH_MERR"/>
    <property type="match status" value="1"/>
</dbReference>
<dbReference type="InterPro" id="IPR009061">
    <property type="entry name" value="DNA-bd_dom_put_sf"/>
</dbReference>
<dbReference type="PROSITE" id="PS50937">
    <property type="entry name" value="HTH_MERR_2"/>
    <property type="match status" value="1"/>
</dbReference>
<dbReference type="Pfam" id="PF07739">
    <property type="entry name" value="TipAS"/>
    <property type="match status" value="1"/>
</dbReference>
<dbReference type="AlphaFoldDB" id="A0A3L6ZKV0"/>
<dbReference type="SUPFAM" id="SSF46955">
    <property type="entry name" value="Putative DNA-binding domain"/>
    <property type="match status" value="1"/>
</dbReference>
<dbReference type="GO" id="GO:0003700">
    <property type="term" value="F:DNA-binding transcription factor activity"/>
    <property type="evidence" value="ECO:0007669"/>
    <property type="project" value="InterPro"/>
</dbReference>
<dbReference type="InterPro" id="IPR036244">
    <property type="entry name" value="TipA-like_antibiotic-bd"/>
</dbReference>
<protein>
    <submittedName>
        <fullName evidence="7">MerR family transcriptional regulator</fullName>
    </submittedName>
</protein>
<dbReference type="InterPro" id="IPR000551">
    <property type="entry name" value="MerR-type_HTH_dom"/>
</dbReference>
<dbReference type="SUPFAM" id="SSF89082">
    <property type="entry name" value="Antibiotic binding domain of TipA-like multidrug resistance regulators"/>
    <property type="match status" value="1"/>
</dbReference>
<dbReference type="Gene3D" id="1.10.490.50">
    <property type="entry name" value="Antibiotic binding domain of TipA-like multidrug resistance regulators"/>
    <property type="match status" value="1"/>
</dbReference>
<gene>
    <name evidence="7" type="ORF">D9V30_10120</name>
</gene>
<keyword evidence="2" id="KW-0238">DNA-binding</keyword>
<dbReference type="Gene3D" id="1.10.1660.10">
    <property type="match status" value="1"/>
</dbReference>
<evidence type="ECO:0000256" key="1">
    <source>
        <dbReference type="ARBA" id="ARBA00023015"/>
    </source>
</evidence>
<dbReference type="PANTHER" id="PTHR30204">
    <property type="entry name" value="REDOX-CYCLING DRUG-SENSING TRANSCRIPTIONAL ACTIVATOR SOXR"/>
    <property type="match status" value="1"/>
</dbReference>
<comment type="caution">
    <text evidence="7">The sequence shown here is derived from an EMBL/GenBank/DDBJ whole genome shotgun (WGS) entry which is preliminary data.</text>
</comment>
<dbReference type="PANTHER" id="PTHR30204:SF90">
    <property type="entry name" value="HTH-TYPE TRANSCRIPTIONAL ACTIVATOR MTA"/>
    <property type="match status" value="1"/>
</dbReference>
<organism evidence="7 8">
    <name type="scientific">Mycetocola reblochoni</name>
    <dbReference type="NCBI Taxonomy" id="331618"/>
    <lineage>
        <taxon>Bacteria</taxon>
        <taxon>Bacillati</taxon>
        <taxon>Actinomycetota</taxon>
        <taxon>Actinomycetes</taxon>
        <taxon>Micrococcales</taxon>
        <taxon>Microbacteriaceae</taxon>
        <taxon>Mycetocola</taxon>
    </lineage>
</organism>
<dbReference type="EMBL" id="RCUW01000008">
    <property type="protein sequence ID" value="RLP68616.1"/>
    <property type="molecule type" value="Genomic_DNA"/>
</dbReference>
<dbReference type="GO" id="GO:0003677">
    <property type="term" value="F:DNA binding"/>
    <property type="evidence" value="ECO:0007669"/>
    <property type="project" value="UniProtKB-KW"/>
</dbReference>
<dbReference type="CDD" id="cd01106">
    <property type="entry name" value="HTH_TipAL-Mta"/>
    <property type="match status" value="1"/>
</dbReference>
<evidence type="ECO:0000256" key="3">
    <source>
        <dbReference type="ARBA" id="ARBA00023159"/>
    </source>
</evidence>
<accession>A0A3L6ZKV0</accession>
<dbReference type="Proteomes" id="UP000275395">
    <property type="component" value="Unassembled WGS sequence"/>
</dbReference>
<name>A0A3L6ZKV0_9MICO</name>
<dbReference type="Pfam" id="PF13411">
    <property type="entry name" value="MerR_1"/>
    <property type="match status" value="1"/>
</dbReference>
<feature type="region of interest" description="Disordered" evidence="5">
    <location>
        <begin position="1"/>
        <end position="34"/>
    </location>
</feature>
<dbReference type="PRINTS" id="PR00040">
    <property type="entry name" value="HTHMERR"/>
</dbReference>
<evidence type="ECO:0000256" key="2">
    <source>
        <dbReference type="ARBA" id="ARBA00023125"/>
    </source>
</evidence>
<evidence type="ECO:0000256" key="4">
    <source>
        <dbReference type="ARBA" id="ARBA00023163"/>
    </source>
</evidence>
<keyword evidence="4" id="KW-0804">Transcription</keyword>
<evidence type="ECO:0000259" key="6">
    <source>
        <dbReference type="PROSITE" id="PS50937"/>
    </source>
</evidence>
<evidence type="ECO:0000256" key="5">
    <source>
        <dbReference type="SAM" id="MobiDB-lite"/>
    </source>
</evidence>
<sequence>MTLLRGPGRAIRSRVTSSCPREQPPQRATRTEERAVTEWPIRDLAKATGLTSRTLRHYEQIGLLLPSRVASNGYRFYGDAEISRLYRILSLRALDLPLATIHGALDEKTSLADAIETHLGLLEDRRDRTIEQITLVRNTLDAVKEGSSLSIEDVFAGTDQSQFESEVRARWGDEAWERSTVRLAGMTDEQRESDSQRSRDVNAALRAAAEDGEDPRSSRFQRLVADHHQWVAEFWGGREPDREGYTGLSELYVADPRFAANYGGENNAEVVREAMQVWVRANLE</sequence>
<dbReference type="InterPro" id="IPR012925">
    <property type="entry name" value="TipAS_dom"/>
</dbReference>
<feature type="domain" description="HTH merR-type" evidence="6">
    <location>
        <begin position="38"/>
        <end position="107"/>
    </location>
</feature>
<evidence type="ECO:0000313" key="8">
    <source>
        <dbReference type="Proteomes" id="UP000275395"/>
    </source>
</evidence>
<keyword evidence="3" id="KW-0010">Activator</keyword>
<reference evidence="7 8" key="1">
    <citation type="submission" date="2018-10" db="EMBL/GenBank/DDBJ databases">
        <authorList>
            <person name="Li J."/>
        </authorList>
    </citation>
    <scope>NUCLEOTIDE SEQUENCE [LARGE SCALE GENOMIC DNA]</scope>
    <source>
        <strain evidence="7 8">JCM 30549</strain>
    </source>
</reference>
<dbReference type="InterPro" id="IPR047057">
    <property type="entry name" value="MerR_fam"/>
</dbReference>
<evidence type="ECO:0000313" key="7">
    <source>
        <dbReference type="EMBL" id="RLP68616.1"/>
    </source>
</evidence>